<feature type="compositionally biased region" description="Polar residues" evidence="1">
    <location>
        <begin position="521"/>
        <end position="536"/>
    </location>
</feature>
<comment type="caution">
    <text evidence="2">The sequence shown here is derived from an EMBL/GenBank/DDBJ whole genome shotgun (WGS) entry which is preliminary data.</text>
</comment>
<feature type="region of interest" description="Disordered" evidence="1">
    <location>
        <begin position="159"/>
        <end position="180"/>
    </location>
</feature>
<feature type="compositionally biased region" description="Low complexity" evidence="1">
    <location>
        <begin position="108"/>
        <end position="141"/>
    </location>
</feature>
<feature type="compositionally biased region" description="Low complexity" evidence="1">
    <location>
        <begin position="588"/>
        <end position="608"/>
    </location>
</feature>
<feature type="region of interest" description="Disordered" evidence="1">
    <location>
        <begin position="374"/>
        <end position="397"/>
    </location>
</feature>
<gene>
    <name evidence="2" type="ORF">BDP27DRAFT_1327668</name>
</gene>
<feature type="compositionally biased region" description="Polar residues" evidence="1">
    <location>
        <begin position="418"/>
        <end position="456"/>
    </location>
</feature>
<dbReference type="EMBL" id="JADNRY010000064">
    <property type="protein sequence ID" value="KAF9068132.1"/>
    <property type="molecule type" value="Genomic_DNA"/>
</dbReference>
<keyword evidence="3" id="KW-1185">Reference proteome</keyword>
<feature type="region of interest" description="Disordered" evidence="1">
    <location>
        <begin position="248"/>
        <end position="270"/>
    </location>
</feature>
<feature type="region of interest" description="Disordered" evidence="1">
    <location>
        <begin position="414"/>
        <end position="550"/>
    </location>
</feature>
<feature type="compositionally biased region" description="Low complexity" evidence="1">
    <location>
        <begin position="493"/>
        <end position="520"/>
    </location>
</feature>
<sequence length="745" mass="78094">MPAVAVYVIAIVGTVAVGIAFKEFIYDPHIAPTVDQWLVDIAARRQRRRRVPVPSRSHGGRAFEMEILTPAPITSTSSSSTEREHGVLQWRTGVESATLRRRTTNANSTGSGHASSSSVKASTPLQNPFVPMPVSQPSSSSTQLLPVMHMDTHILTDTETETDAGSDAGATDSRSQVTRTGESDFDFAHSTASIPSNMSFASPSAASSSTFHFQPASAPVLVDDRLSLSSLGSLALNNLGTPIAPNTYNANDPFADPPSQSPSGLDSSLSLSASYGSPSLIPSLSLSHPIPRADIEDGVELLSPPTSRAIFGRSETYSSFSFPDSEAATSERDFELVRSSAGASPRAPPAQLQTPMRSDSRPAASWIGSGFNSGATTVTAPTPVQVPVRPGPGGGKYLTREQIQYLIDQVPPAPVARASTSPAFSETSSKSMTSNPPSYSSYATNHSTQSGNDSSTGQGSRVGMGIGGRSSSSRTPLRSGSTRLDSNMHSAYSNSPLNPNLSPSSRPASVSRAAASPGVRTSSTSPQMRQTRSTHIPSPPSPLAASPRFTDDMSVSMTSDYVSFPPSPAPASASSHSPRRYFSPFAYTPSSGSTASSPRAAPATTTSSQANNPFVVHSPSHSHSHSHSHLHLHSHSHSHSDTDSDNYGSDDDGVLSFASASVSSLALSVSENEGDFEHARMQPGGFEASRLGGQNTRGRGRGVQGAQGAQNARVGERRQRSLRGSDVDVRGSRARSESGSEYSLV</sequence>
<feature type="region of interest" description="Disordered" evidence="1">
    <location>
        <begin position="97"/>
        <end position="141"/>
    </location>
</feature>
<feature type="compositionally biased region" description="Basic and acidic residues" evidence="1">
    <location>
        <begin position="714"/>
        <end position="738"/>
    </location>
</feature>
<feature type="region of interest" description="Disordered" evidence="1">
    <location>
        <begin position="678"/>
        <end position="745"/>
    </location>
</feature>
<feature type="compositionally biased region" description="Low complexity" evidence="1">
    <location>
        <begin position="704"/>
        <end position="713"/>
    </location>
</feature>
<evidence type="ECO:0000256" key="1">
    <source>
        <dbReference type="SAM" id="MobiDB-lite"/>
    </source>
</evidence>
<feature type="compositionally biased region" description="Low complexity" evidence="1">
    <location>
        <begin position="469"/>
        <end position="484"/>
    </location>
</feature>
<reference evidence="2" key="1">
    <citation type="submission" date="2020-11" db="EMBL/GenBank/DDBJ databases">
        <authorList>
            <consortium name="DOE Joint Genome Institute"/>
            <person name="Ahrendt S."/>
            <person name="Riley R."/>
            <person name="Andreopoulos W."/>
            <person name="Labutti K."/>
            <person name="Pangilinan J."/>
            <person name="Ruiz-Duenas F.J."/>
            <person name="Barrasa J.M."/>
            <person name="Sanchez-Garcia M."/>
            <person name="Camarero S."/>
            <person name="Miyauchi S."/>
            <person name="Serrano A."/>
            <person name="Linde D."/>
            <person name="Babiker R."/>
            <person name="Drula E."/>
            <person name="Ayuso-Fernandez I."/>
            <person name="Pacheco R."/>
            <person name="Padilla G."/>
            <person name="Ferreira P."/>
            <person name="Barriuso J."/>
            <person name="Kellner H."/>
            <person name="Castanera R."/>
            <person name="Alfaro M."/>
            <person name="Ramirez L."/>
            <person name="Pisabarro A.G."/>
            <person name="Kuo A."/>
            <person name="Tritt A."/>
            <person name="Lipzen A."/>
            <person name="He G."/>
            <person name="Yan M."/>
            <person name="Ng V."/>
            <person name="Cullen D."/>
            <person name="Martin F."/>
            <person name="Rosso M.-N."/>
            <person name="Henrissat B."/>
            <person name="Hibbett D."/>
            <person name="Martinez A.T."/>
            <person name="Grigoriev I.V."/>
        </authorList>
    </citation>
    <scope>NUCLEOTIDE SEQUENCE</scope>
    <source>
        <strain evidence="2">AH 40177</strain>
    </source>
</reference>
<accession>A0A9P5U6T8</accession>
<feature type="region of interest" description="Disordered" evidence="1">
    <location>
        <begin position="588"/>
        <end position="647"/>
    </location>
</feature>
<organism evidence="2 3">
    <name type="scientific">Rhodocollybia butyracea</name>
    <dbReference type="NCBI Taxonomy" id="206335"/>
    <lineage>
        <taxon>Eukaryota</taxon>
        <taxon>Fungi</taxon>
        <taxon>Dikarya</taxon>
        <taxon>Basidiomycota</taxon>
        <taxon>Agaricomycotina</taxon>
        <taxon>Agaricomycetes</taxon>
        <taxon>Agaricomycetidae</taxon>
        <taxon>Agaricales</taxon>
        <taxon>Marasmiineae</taxon>
        <taxon>Omphalotaceae</taxon>
        <taxon>Rhodocollybia</taxon>
    </lineage>
</organism>
<name>A0A9P5U6T8_9AGAR</name>
<feature type="compositionally biased region" description="Low complexity" evidence="1">
    <location>
        <begin position="376"/>
        <end position="388"/>
    </location>
</feature>
<feature type="compositionally biased region" description="Low complexity" evidence="1">
    <location>
        <begin position="261"/>
        <end position="270"/>
    </location>
</feature>
<protein>
    <submittedName>
        <fullName evidence="2">Uncharacterized protein</fullName>
    </submittedName>
</protein>
<dbReference type="Proteomes" id="UP000772434">
    <property type="component" value="Unassembled WGS sequence"/>
</dbReference>
<feature type="region of interest" description="Disordered" evidence="1">
    <location>
        <begin position="338"/>
        <end position="362"/>
    </location>
</feature>
<proteinExistence type="predicted"/>
<feature type="compositionally biased region" description="Basic residues" evidence="1">
    <location>
        <begin position="620"/>
        <end position="637"/>
    </location>
</feature>
<dbReference type="AlphaFoldDB" id="A0A9P5U6T8"/>
<evidence type="ECO:0000313" key="2">
    <source>
        <dbReference type="EMBL" id="KAF9068132.1"/>
    </source>
</evidence>
<dbReference type="OrthoDB" id="3246206at2759"/>
<evidence type="ECO:0000313" key="3">
    <source>
        <dbReference type="Proteomes" id="UP000772434"/>
    </source>
</evidence>